<organism evidence="2">
    <name type="scientific">Planktothricoides raciborskii GIHE-MW2</name>
    <dbReference type="NCBI Taxonomy" id="2792601"/>
    <lineage>
        <taxon>Bacteria</taxon>
        <taxon>Bacillati</taxon>
        <taxon>Cyanobacteriota</taxon>
        <taxon>Cyanophyceae</taxon>
        <taxon>Oscillatoriophycideae</taxon>
        <taxon>Oscillatoriales</taxon>
        <taxon>Oscillatoriaceae</taxon>
        <taxon>Planktothricoides</taxon>
    </lineage>
</organism>
<dbReference type="RefSeq" id="WP_242049889.1">
    <property type="nucleotide sequence ID" value="NZ_CP159837.1"/>
</dbReference>
<gene>
    <name evidence="2" type="ORF">ABWT76_005486</name>
</gene>
<feature type="compositionally biased region" description="Basic and acidic residues" evidence="1">
    <location>
        <begin position="52"/>
        <end position="84"/>
    </location>
</feature>
<dbReference type="EMBL" id="CP159837">
    <property type="protein sequence ID" value="XCM36712.1"/>
    <property type="molecule type" value="Genomic_DNA"/>
</dbReference>
<name>A0AAU8JC18_9CYAN</name>
<evidence type="ECO:0000256" key="1">
    <source>
        <dbReference type="SAM" id="MobiDB-lite"/>
    </source>
</evidence>
<accession>A0AAU8JC18</accession>
<reference evidence="2" key="1">
    <citation type="submission" date="2024-07" db="EMBL/GenBank/DDBJ databases">
        <authorList>
            <person name="Kim Y.J."/>
            <person name="Jeong J.Y."/>
        </authorList>
    </citation>
    <scope>NUCLEOTIDE SEQUENCE</scope>
    <source>
        <strain evidence="2">GIHE-MW2</strain>
    </source>
</reference>
<protein>
    <submittedName>
        <fullName evidence="2">Uncharacterized protein</fullName>
    </submittedName>
</protein>
<proteinExistence type="predicted"/>
<feature type="region of interest" description="Disordered" evidence="1">
    <location>
        <begin position="50"/>
        <end position="84"/>
    </location>
</feature>
<evidence type="ECO:0000313" key="2">
    <source>
        <dbReference type="EMBL" id="XCM36712.1"/>
    </source>
</evidence>
<dbReference type="AlphaFoldDB" id="A0AAU8JC18"/>
<sequence length="84" mass="10117">MGAGFALALLQIRKYCIYRLIEIKIILVEFFFDSVLDFFATNAQLDLSQENIGERGSEEREERREKREERREKREERRESFPLS</sequence>